<keyword evidence="1" id="KW-0472">Membrane</keyword>
<comment type="caution">
    <text evidence="2">The sequence shown here is derived from an EMBL/GenBank/DDBJ whole genome shotgun (WGS) entry which is preliminary data.</text>
</comment>
<dbReference type="RefSeq" id="WP_196020780.1">
    <property type="nucleotide sequence ID" value="NZ_JAJEQT010000003.1"/>
</dbReference>
<evidence type="ECO:0000256" key="1">
    <source>
        <dbReference type="SAM" id="Phobius"/>
    </source>
</evidence>
<keyword evidence="1" id="KW-0812">Transmembrane</keyword>
<dbReference type="Proteomes" id="UP001198495">
    <property type="component" value="Unassembled WGS sequence"/>
</dbReference>
<protein>
    <submittedName>
        <fullName evidence="2">Uncharacterized protein</fullName>
    </submittedName>
</protein>
<evidence type="ECO:0000313" key="2">
    <source>
        <dbReference type="EMBL" id="MCC2218534.1"/>
    </source>
</evidence>
<sequence>MNRAKRKYMKLLKNYFPYGRACRKKFLVSIAEDIDHFVREHDPCTYDMLVDEFGKPQEVILNYQKEIEISDIRNVRKVMVKHVGLAIGVCGILFGAVIFATPSLRTERKDTAGDKVADTEEEDFDEGYSDLEKELLSHSGNYYDDYGNVVLKVINPISENGDFSAYILTTRFQMN</sequence>
<dbReference type="EMBL" id="JAJEQT010000003">
    <property type="protein sequence ID" value="MCC2218534.1"/>
    <property type="molecule type" value="Genomic_DNA"/>
</dbReference>
<feature type="transmembrane region" description="Helical" evidence="1">
    <location>
        <begin position="83"/>
        <end position="101"/>
    </location>
</feature>
<accession>A0ABS8FRF6</accession>
<reference evidence="2 3" key="1">
    <citation type="submission" date="2021-10" db="EMBL/GenBank/DDBJ databases">
        <title>Anaerobic single-cell dispensing facilitates the cultivation of human gut bacteria.</title>
        <authorList>
            <person name="Afrizal A."/>
        </authorList>
    </citation>
    <scope>NUCLEOTIDE SEQUENCE [LARGE SCALE GENOMIC DNA]</scope>
    <source>
        <strain evidence="2 3">CLA-AA-H212</strain>
    </source>
</reference>
<gene>
    <name evidence="2" type="ORF">LKD28_05720</name>
</gene>
<keyword evidence="1" id="KW-1133">Transmembrane helix</keyword>
<name>A0ABS8FRF6_9FIRM</name>
<organism evidence="2 3">
    <name type="scientific">Coprococcus hominis</name>
    <name type="common">ex Arizal et al. 2022</name>
    <dbReference type="NCBI Taxonomy" id="2881262"/>
    <lineage>
        <taxon>Bacteria</taxon>
        <taxon>Bacillati</taxon>
        <taxon>Bacillota</taxon>
        <taxon>Clostridia</taxon>
        <taxon>Lachnospirales</taxon>
        <taxon>Lachnospiraceae</taxon>
        <taxon>Coprococcus</taxon>
    </lineage>
</organism>
<keyword evidence="3" id="KW-1185">Reference proteome</keyword>
<evidence type="ECO:0000313" key="3">
    <source>
        <dbReference type="Proteomes" id="UP001198495"/>
    </source>
</evidence>
<proteinExistence type="predicted"/>